<keyword evidence="10" id="KW-1185">Reference proteome</keyword>
<evidence type="ECO:0000256" key="5">
    <source>
        <dbReference type="ARBA" id="ARBA00022847"/>
    </source>
</evidence>
<protein>
    <submittedName>
        <fullName evidence="9">C4-dicarboxylic acid, orotate and citrate transporter</fullName>
    </submittedName>
</protein>
<dbReference type="PANTHER" id="PTHR42865:SF1">
    <property type="entry name" value="AEROBIC C4-DICARBOXYLATE TRANSPORT PROTEIN"/>
    <property type="match status" value="1"/>
</dbReference>
<dbReference type="Gene3D" id="1.10.3860.10">
    <property type="entry name" value="Sodium:dicarboxylate symporter"/>
    <property type="match status" value="1"/>
</dbReference>
<dbReference type="Pfam" id="PF00375">
    <property type="entry name" value="SDF"/>
    <property type="match status" value="1"/>
</dbReference>
<feature type="transmembrane region" description="Helical" evidence="8">
    <location>
        <begin position="352"/>
        <end position="375"/>
    </location>
</feature>
<dbReference type="SUPFAM" id="SSF118215">
    <property type="entry name" value="Proton glutamate symport protein"/>
    <property type="match status" value="1"/>
</dbReference>
<dbReference type="STRING" id="45074.Lsan_4064"/>
<keyword evidence="6 8" id="KW-1133">Transmembrane helix</keyword>
<dbReference type="InterPro" id="IPR018107">
    <property type="entry name" value="Na-dicarboxylate_symporter_CS"/>
</dbReference>
<dbReference type="GO" id="GO:0015366">
    <property type="term" value="F:malate:proton symporter activity"/>
    <property type="evidence" value="ECO:0007669"/>
    <property type="project" value="TreeGrafter"/>
</dbReference>
<reference evidence="9 10" key="1">
    <citation type="submission" date="2015-11" db="EMBL/GenBank/DDBJ databases">
        <title>Genomic analysis of 38 Legionella species identifies large and diverse effector repertoires.</title>
        <authorList>
            <person name="Burstein D."/>
            <person name="Amaro F."/>
            <person name="Zusman T."/>
            <person name="Lifshitz Z."/>
            <person name="Cohen O."/>
            <person name="Gilbert J.A."/>
            <person name="Pupko T."/>
            <person name="Shuman H.A."/>
            <person name="Segal G."/>
        </authorList>
    </citation>
    <scope>NUCLEOTIDE SEQUENCE [LARGE SCALE GENOMIC DNA]</scope>
    <source>
        <strain evidence="9 10">SC-63-C7</strain>
    </source>
</reference>
<evidence type="ECO:0000256" key="4">
    <source>
        <dbReference type="ARBA" id="ARBA00022692"/>
    </source>
</evidence>
<evidence type="ECO:0000256" key="7">
    <source>
        <dbReference type="ARBA" id="ARBA00023136"/>
    </source>
</evidence>
<feature type="transmembrane region" description="Helical" evidence="8">
    <location>
        <begin position="74"/>
        <end position="97"/>
    </location>
</feature>
<sequence length="415" mass="44891">MKFFKRLYVQVIAGIFIGILLGIVAPTLAVSFKPFADLFIKLIKMMITPIIFLTLVSGIAAMSDLKTVGRIGGLSLIYFLITTICALALGLVVANIVQPGTGMNIDPSSLNISEAQSYLGKTEQINNIQDFVLNIVPETFFSAFVHGEILQVLFVAILFALGLMSYGSKGKFILESFEHLTKIFFNIIHAMMHYAPVAAFAAMAYTVGQYGAHSLLGLTELLLCFYLTCIVFILVLLGSVLYFVLGLNVFKVIKYFKTEIFIVFATSSSETVMPNLLEKLTELGCDKSVVDLVIPTGYSFNLDGTAIYLTLAALFIAQATNSNLPLEQQIFLLMIMIISSKGAAGVTGSGFIILASSLAAVGTIPVAGVVIILGVDRFMSGGRSLTNMIGNAIAALIISKWQKSINMKKVHEKLV</sequence>
<keyword evidence="5" id="KW-0769">Symport</keyword>
<feature type="transmembrane region" description="Helical" evidence="8">
    <location>
        <begin position="140"/>
        <end position="163"/>
    </location>
</feature>
<keyword evidence="3" id="KW-1003">Cell membrane</keyword>
<organism evidence="9 10">
    <name type="scientific">Legionella santicrucis</name>
    <dbReference type="NCBI Taxonomy" id="45074"/>
    <lineage>
        <taxon>Bacteria</taxon>
        <taxon>Pseudomonadati</taxon>
        <taxon>Pseudomonadota</taxon>
        <taxon>Gammaproteobacteria</taxon>
        <taxon>Legionellales</taxon>
        <taxon>Legionellaceae</taxon>
        <taxon>Legionella</taxon>
    </lineage>
</organism>
<dbReference type="AlphaFoldDB" id="A0A0W0YAJ2"/>
<feature type="transmembrane region" description="Helical" evidence="8">
    <location>
        <begin position="38"/>
        <end position="62"/>
    </location>
</feature>
<dbReference type="GO" id="GO:0015141">
    <property type="term" value="F:succinate transmembrane transporter activity"/>
    <property type="evidence" value="ECO:0007669"/>
    <property type="project" value="TreeGrafter"/>
</dbReference>
<name>A0A0W0YAJ2_9GAMM</name>
<feature type="transmembrane region" description="Helical" evidence="8">
    <location>
        <begin position="297"/>
        <end position="317"/>
    </location>
</feature>
<gene>
    <name evidence="9" type="primary">dctA</name>
    <name evidence="9" type="ORF">Lsan_4064</name>
</gene>
<comment type="subcellular location">
    <subcellularLocation>
        <location evidence="1">Cell membrane</location>
        <topology evidence="1">Multi-pass membrane protein</topology>
    </subcellularLocation>
</comment>
<dbReference type="InterPro" id="IPR036458">
    <property type="entry name" value="Na:dicarbo_symporter_sf"/>
</dbReference>
<evidence type="ECO:0000256" key="3">
    <source>
        <dbReference type="ARBA" id="ARBA00022475"/>
    </source>
</evidence>
<evidence type="ECO:0000313" key="9">
    <source>
        <dbReference type="EMBL" id="KTD53654.1"/>
    </source>
</evidence>
<feature type="transmembrane region" description="Helical" evidence="8">
    <location>
        <begin position="225"/>
        <end position="248"/>
    </location>
</feature>
<comment type="caution">
    <text evidence="9">The sequence shown here is derived from an EMBL/GenBank/DDBJ whole genome shotgun (WGS) entry which is preliminary data.</text>
</comment>
<evidence type="ECO:0000256" key="8">
    <source>
        <dbReference type="SAM" id="Phobius"/>
    </source>
</evidence>
<evidence type="ECO:0000256" key="2">
    <source>
        <dbReference type="ARBA" id="ARBA00022448"/>
    </source>
</evidence>
<keyword evidence="7 8" id="KW-0472">Membrane</keyword>
<dbReference type="EMBL" id="LNYU01000091">
    <property type="protein sequence ID" value="KTD53654.1"/>
    <property type="molecule type" value="Genomic_DNA"/>
</dbReference>
<evidence type="ECO:0000256" key="1">
    <source>
        <dbReference type="ARBA" id="ARBA00004651"/>
    </source>
</evidence>
<dbReference type="OrthoDB" id="9766690at2"/>
<dbReference type="GO" id="GO:0005886">
    <property type="term" value="C:plasma membrane"/>
    <property type="evidence" value="ECO:0007669"/>
    <property type="project" value="UniProtKB-SubCell"/>
</dbReference>
<proteinExistence type="predicted"/>
<dbReference type="RefSeq" id="WP_058515936.1">
    <property type="nucleotide sequence ID" value="NZ_CAAAIH010000012.1"/>
</dbReference>
<dbReference type="PANTHER" id="PTHR42865">
    <property type="entry name" value="PROTON/GLUTAMATE-ASPARTATE SYMPORTER"/>
    <property type="match status" value="1"/>
</dbReference>
<dbReference type="FunFam" id="1.10.3860.10:FF:000001">
    <property type="entry name" value="C4-dicarboxylate transport protein"/>
    <property type="match status" value="1"/>
</dbReference>
<evidence type="ECO:0000256" key="6">
    <source>
        <dbReference type="ARBA" id="ARBA00022989"/>
    </source>
</evidence>
<dbReference type="InterPro" id="IPR001991">
    <property type="entry name" value="Na-dicarboxylate_symporter"/>
</dbReference>
<dbReference type="PRINTS" id="PR00173">
    <property type="entry name" value="EDTRNSPORT"/>
</dbReference>
<evidence type="ECO:0000313" key="10">
    <source>
        <dbReference type="Proteomes" id="UP000054703"/>
    </source>
</evidence>
<dbReference type="Proteomes" id="UP000054703">
    <property type="component" value="Unassembled WGS sequence"/>
</dbReference>
<feature type="transmembrane region" description="Helical" evidence="8">
    <location>
        <begin position="7"/>
        <end position="32"/>
    </location>
</feature>
<dbReference type="GO" id="GO:0015138">
    <property type="term" value="F:fumarate transmembrane transporter activity"/>
    <property type="evidence" value="ECO:0007669"/>
    <property type="project" value="TreeGrafter"/>
</dbReference>
<accession>A0A0W0YAJ2</accession>
<dbReference type="PATRIC" id="fig|45074.5.peg.4365"/>
<keyword evidence="2" id="KW-0813">Transport</keyword>
<dbReference type="GO" id="GO:0070778">
    <property type="term" value="P:L-aspartate transmembrane transport"/>
    <property type="evidence" value="ECO:0007669"/>
    <property type="project" value="TreeGrafter"/>
</dbReference>
<dbReference type="PROSITE" id="PS00714">
    <property type="entry name" value="NA_DICARBOXYL_SYMP_2"/>
    <property type="match status" value="1"/>
</dbReference>
<feature type="transmembrane region" description="Helical" evidence="8">
    <location>
        <begin position="183"/>
        <end position="205"/>
    </location>
</feature>
<dbReference type="NCBIfam" id="NF002461">
    <property type="entry name" value="PRK01663.1"/>
    <property type="match status" value="1"/>
</dbReference>
<keyword evidence="4 8" id="KW-0812">Transmembrane</keyword>